<evidence type="ECO:0000256" key="5">
    <source>
        <dbReference type="HAMAP-Rule" id="MF_00335"/>
    </source>
</evidence>
<dbReference type="InterPro" id="IPR006675">
    <property type="entry name" value="HDIG_dom"/>
</dbReference>
<feature type="coiled-coil region" evidence="7">
    <location>
        <begin position="33"/>
        <end position="146"/>
    </location>
</feature>
<dbReference type="GO" id="GO:0006402">
    <property type="term" value="P:mRNA catabolic process"/>
    <property type="evidence" value="ECO:0007669"/>
    <property type="project" value="UniProtKB-UniRule"/>
</dbReference>
<dbReference type="CDD" id="cd00077">
    <property type="entry name" value="HDc"/>
    <property type="match status" value="1"/>
</dbReference>
<evidence type="ECO:0000313" key="9">
    <source>
        <dbReference type="EMBL" id="RCK81608.1"/>
    </source>
</evidence>
<keyword evidence="7" id="KW-0175">Coiled coil</keyword>
<evidence type="ECO:0000256" key="3">
    <source>
        <dbReference type="ARBA" id="ARBA00022801"/>
    </source>
</evidence>
<evidence type="ECO:0000313" key="10">
    <source>
        <dbReference type="Proteomes" id="UP000252355"/>
    </source>
</evidence>
<dbReference type="GO" id="GO:0005886">
    <property type="term" value="C:plasma membrane"/>
    <property type="evidence" value="ECO:0007669"/>
    <property type="project" value="UniProtKB-SubCell"/>
</dbReference>
<dbReference type="InterPro" id="IPR022711">
    <property type="entry name" value="RNase_Y_N"/>
</dbReference>
<feature type="domain" description="HD" evidence="8">
    <location>
        <begin position="332"/>
        <end position="424"/>
    </location>
</feature>
<dbReference type="GO" id="GO:0004521">
    <property type="term" value="F:RNA endonuclease activity"/>
    <property type="evidence" value="ECO:0007669"/>
    <property type="project" value="UniProtKB-UniRule"/>
</dbReference>
<keyword evidence="3 5" id="KW-0378">Hydrolase</keyword>
<dbReference type="NCBIfam" id="TIGR03319">
    <property type="entry name" value="RNase_Y"/>
    <property type="match status" value="1"/>
</dbReference>
<dbReference type="SUPFAM" id="SSF109604">
    <property type="entry name" value="HD-domain/PDEase-like"/>
    <property type="match status" value="1"/>
</dbReference>
<evidence type="ECO:0000256" key="1">
    <source>
        <dbReference type="ARBA" id="ARBA00022722"/>
    </source>
</evidence>
<dbReference type="EC" id="3.1.-.-" evidence="5 6"/>
<protein>
    <recommendedName>
        <fullName evidence="5 6">Ribonuclease Y</fullName>
        <shortName evidence="5">RNase Y</shortName>
        <ecNumber evidence="5 6">3.1.-.-</ecNumber>
    </recommendedName>
</protein>
<keyword evidence="5" id="KW-0472">Membrane</keyword>
<comment type="function">
    <text evidence="5">Endoribonuclease that initiates mRNA decay.</text>
</comment>
<keyword evidence="4 5" id="KW-0694">RNA-binding</keyword>
<dbReference type="Pfam" id="PF01966">
    <property type="entry name" value="HD"/>
    <property type="match status" value="1"/>
</dbReference>
<evidence type="ECO:0000256" key="2">
    <source>
        <dbReference type="ARBA" id="ARBA00022759"/>
    </source>
</evidence>
<dbReference type="Pfam" id="PF00013">
    <property type="entry name" value="KH_1"/>
    <property type="match status" value="1"/>
</dbReference>
<dbReference type="PANTHER" id="PTHR12826:SF15">
    <property type="entry name" value="RIBONUCLEASE Y"/>
    <property type="match status" value="1"/>
</dbReference>
<dbReference type="SUPFAM" id="SSF54791">
    <property type="entry name" value="Eukaryotic type KH-domain (KH-domain type I)"/>
    <property type="match status" value="1"/>
</dbReference>
<dbReference type="SMART" id="SM00322">
    <property type="entry name" value="KH"/>
    <property type="match status" value="1"/>
</dbReference>
<keyword evidence="2 5" id="KW-0255">Endonuclease</keyword>
<dbReference type="PROSITE" id="PS51831">
    <property type="entry name" value="HD"/>
    <property type="match status" value="1"/>
</dbReference>
<dbReference type="InterPro" id="IPR017705">
    <property type="entry name" value="Ribonuclease_Y"/>
</dbReference>
<keyword evidence="5" id="KW-1003">Cell membrane</keyword>
<dbReference type="CDD" id="cd22431">
    <property type="entry name" value="KH-I_RNaseY"/>
    <property type="match status" value="1"/>
</dbReference>
<comment type="subcellular location">
    <subcellularLocation>
        <location evidence="5">Cell membrane</location>
        <topology evidence="5">Single-pass membrane protein</topology>
    </subcellularLocation>
</comment>
<dbReference type="Pfam" id="PF12072">
    <property type="entry name" value="RNase_Y_N"/>
    <property type="match status" value="1"/>
</dbReference>
<dbReference type="InterPro" id="IPR006674">
    <property type="entry name" value="HD_domain"/>
</dbReference>
<dbReference type="Gene3D" id="1.10.3210.10">
    <property type="entry name" value="Hypothetical protein af1432"/>
    <property type="match status" value="1"/>
</dbReference>
<dbReference type="InterPro" id="IPR004087">
    <property type="entry name" value="KH_dom"/>
</dbReference>
<dbReference type="NCBIfam" id="TIGR00277">
    <property type="entry name" value="HDIG"/>
    <property type="match status" value="1"/>
</dbReference>
<comment type="caution">
    <text evidence="9">The sequence shown here is derived from an EMBL/GenBank/DDBJ whole genome shotgun (WGS) entry which is preliminary data.</text>
</comment>
<organism evidence="9 10">
    <name type="scientific">Candidatus Ozemobacter sibiricus</name>
    <dbReference type="NCBI Taxonomy" id="2268124"/>
    <lineage>
        <taxon>Bacteria</taxon>
        <taxon>Candidatus Ozemobacteria</taxon>
        <taxon>Candidatus Ozemobacterales</taxon>
        <taxon>Candidatus Ozemobacteraceae</taxon>
        <taxon>Candidatus Ozemobacter</taxon>
    </lineage>
</organism>
<feature type="transmembrane region" description="Helical" evidence="5">
    <location>
        <begin position="6"/>
        <end position="23"/>
    </location>
</feature>
<dbReference type="Gene3D" id="3.30.1370.10">
    <property type="entry name" value="K Homology domain, type 1"/>
    <property type="match status" value="1"/>
</dbReference>
<comment type="similarity">
    <text evidence="5">Belongs to the RNase Y family.</text>
</comment>
<dbReference type="EMBL" id="QOQW01000001">
    <property type="protein sequence ID" value="RCK81608.1"/>
    <property type="molecule type" value="Genomic_DNA"/>
</dbReference>
<keyword evidence="5" id="KW-0812">Transmembrane</keyword>
<keyword evidence="5" id="KW-1133">Transmembrane helix</keyword>
<dbReference type="PANTHER" id="PTHR12826">
    <property type="entry name" value="RIBONUCLEASE Y"/>
    <property type="match status" value="1"/>
</dbReference>
<dbReference type="Proteomes" id="UP000252355">
    <property type="component" value="Unassembled WGS sequence"/>
</dbReference>
<evidence type="ECO:0000259" key="8">
    <source>
        <dbReference type="PROSITE" id="PS51831"/>
    </source>
</evidence>
<name>A0A367ZTZ3_9BACT</name>
<dbReference type="InterPro" id="IPR004088">
    <property type="entry name" value="KH_dom_type_1"/>
</dbReference>
<reference evidence="9 10" key="1">
    <citation type="submission" date="2018-05" db="EMBL/GenBank/DDBJ databases">
        <title>A metagenomic window into the 2 km-deep terrestrial subsurface aquifer revealed taxonomically and functionally diverse microbial community comprising novel uncultured bacterial lineages.</title>
        <authorList>
            <person name="Kadnikov V.V."/>
            <person name="Mardanov A.V."/>
            <person name="Beletsky A.V."/>
            <person name="Banks D."/>
            <person name="Pimenov N.V."/>
            <person name="Frank Y.A."/>
            <person name="Karnachuk O.V."/>
            <person name="Ravin N.V."/>
        </authorList>
    </citation>
    <scope>NUCLEOTIDE SEQUENCE [LARGE SCALE GENOMIC DNA]</scope>
    <source>
        <strain evidence="9">BY5</strain>
    </source>
</reference>
<dbReference type="AlphaFoldDB" id="A0A367ZTZ3"/>
<evidence type="ECO:0000256" key="6">
    <source>
        <dbReference type="NCBIfam" id="TIGR03319"/>
    </source>
</evidence>
<evidence type="ECO:0000256" key="7">
    <source>
        <dbReference type="SAM" id="Coils"/>
    </source>
</evidence>
<sequence length="515" mass="57597">MEYVVYLVMLVVGGLVGFFLNRLSSQGKSDEIIAAAEQQREALLAEARRKAQEELEQAQKRAREIKEKELALRKNAEKDIKKKKHDLEKLESQLLHKIEKAEARSDLLDKKLEDLRAREAEIETRKQEAEALVENQRRELERVAGLSPEQARAELLKRVEDELSYEIAVKVKDAEARIKEAADKKSREILATTIQRCATDHSIDPIVTVVELPSEEMKGRIIGREGRNIRAFESLTGVDCIIDDTPEAVVLSGFDPIKREIARVTMEMLTLDGRIHPAKIEEMYEKAKKEVHLRVKEAGEQAMLALGIQSIHSELIDIVGRLNFRTSYGQNVLQHSIEVANLAAGMAAEIGANPMLAKRAGLLHDIGKVIESDEGNHAALGAEFARKYQESPKVVNAIGAHHEDIPYETVEAVLISAADAISASRRGARKESLDAYIKRLEELENIARGFDGVASAYAIQAGREIRVMVQPEKVDDVMAPKLCRDIVKKIESDLEYPGQVKVVLIRETRSVEIAH</sequence>
<dbReference type="HAMAP" id="MF_00335">
    <property type="entry name" value="RNase_Y"/>
    <property type="match status" value="1"/>
</dbReference>
<dbReference type="InterPro" id="IPR036612">
    <property type="entry name" value="KH_dom_type_1_sf"/>
</dbReference>
<accession>A0A367ZTZ3</accession>
<evidence type="ECO:0000256" key="4">
    <source>
        <dbReference type="ARBA" id="ARBA00022884"/>
    </source>
</evidence>
<dbReference type="SMART" id="SM00471">
    <property type="entry name" value="HDc"/>
    <property type="match status" value="1"/>
</dbReference>
<dbReference type="GO" id="GO:0016787">
    <property type="term" value="F:hydrolase activity"/>
    <property type="evidence" value="ECO:0007669"/>
    <property type="project" value="UniProtKB-KW"/>
</dbReference>
<dbReference type="GO" id="GO:0003723">
    <property type="term" value="F:RNA binding"/>
    <property type="evidence" value="ECO:0007669"/>
    <property type="project" value="UniProtKB-UniRule"/>
</dbReference>
<dbReference type="InterPro" id="IPR003607">
    <property type="entry name" value="HD/PDEase_dom"/>
</dbReference>
<proteinExistence type="inferred from homology"/>
<gene>
    <name evidence="5" type="primary">rny</name>
    <name evidence="9" type="ORF">OZSIB_0742</name>
</gene>
<keyword evidence="1 5" id="KW-0540">Nuclease</keyword>
<dbReference type="PROSITE" id="PS50084">
    <property type="entry name" value="KH_TYPE_1"/>
    <property type="match status" value="1"/>
</dbReference>